<feature type="domain" description="Halobacterial output" evidence="1">
    <location>
        <begin position="22"/>
        <end position="90"/>
    </location>
</feature>
<comment type="caution">
    <text evidence="2">The sequence shown here is derived from an EMBL/GenBank/DDBJ whole genome shotgun (WGS) entry which is preliminary data.</text>
</comment>
<protein>
    <submittedName>
        <fullName evidence="2">HalOD1 output domain-containing protein</fullName>
    </submittedName>
</protein>
<accession>A0ABD6BTX6</accession>
<evidence type="ECO:0000313" key="3">
    <source>
        <dbReference type="Proteomes" id="UP001597139"/>
    </source>
</evidence>
<dbReference type="EMBL" id="JBHUCZ010000012">
    <property type="protein sequence ID" value="MFD1568559.1"/>
    <property type="molecule type" value="Genomic_DNA"/>
</dbReference>
<evidence type="ECO:0000313" key="2">
    <source>
        <dbReference type="EMBL" id="MFD1568559.1"/>
    </source>
</evidence>
<reference evidence="2 3" key="1">
    <citation type="journal article" date="2019" name="Int. J. Syst. Evol. Microbiol.">
        <title>The Global Catalogue of Microorganisms (GCM) 10K type strain sequencing project: providing services to taxonomists for standard genome sequencing and annotation.</title>
        <authorList>
            <consortium name="The Broad Institute Genomics Platform"/>
            <consortium name="The Broad Institute Genome Sequencing Center for Infectious Disease"/>
            <person name="Wu L."/>
            <person name="Ma J."/>
        </authorList>
    </citation>
    <scope>NUCLEOTIDE SEQUENCE [LARGE SCALE GENOMIC DNA]</scope>
    <source>
        <strain evidence="2 3">CGMCC 1.12859</strain>
    </source>
</reference>
<dbReference type="Proteomes" id="UP001597139">
    <property type="component" value="Unassembled WGS sequence"/>
</dbReference>
<dbReference type="AlphaFoldDB" id="A0ABD6BTX6"/>
<sequence length="95" mass="10161">MTCQRRAARSEREFGGVVDDGASVAISIVTMVADREGVEPQSLDTPLYEAVDPDALATLVQSAPETQLTISFNYAGYRVTVVSDEEVVVDVTPLA</sequence>
<dbReference type="InterPro" id="IPR040624">
    <property type="entry name" value="HalOD1"/>
</dbReference>
<gene>
    <name evidence="2" type="ORF">ACFSAU_13775</name>
</gene>
<keyword evidence="3" id="KW-1185">Reference proteome</keyword>
<name>A0ABD6BTX6_9EURY</name>
<dbReference type="Pfam" id="PF18545">
    <property type="entry name" value="HalOD1"/>
    <property type="match status" value="1"/>
</dbReference>
<organism evidence="2 3">
    <name type="scientific">Halolamina litorea</name>
    <dbReference type="NCBI Taxonomy" id="1515593"/>
    <lineage>
        <taxon>Archaea</taxon>
        <taxon>Methanobacteriati</taxon>
        <taxon>Methanobacteriota</taxon>
        <taxon>Stenosarchaea group</taxon>
        <taxon>Halobacteria</taxon>
        <taxon>Halobacteriales</taxon>
        <taxon>Haloferacaceae</taxon>
    </lineage>
</organism>
<proteinExistence type="predicted"/>
<evidence type="ECO:0000259" key="1">
    <source>
        <dbReference type="Pfam" id="PF18545"/>
    </source>
</evidence>
<dbReference type="RefSeq" id="WP_267648057.1">
    <property type="nucleotide sequence ID" value="NZ_JANHGR010000003.1"/>
</dbReference>